<dbReference type="AlphaFoldDB" id="A0A494XMI1"/>
<gene>
    <name evidence="1" type="ORF">D7S89_07805</name>
</gene>
<comment type="caution">
    <text evidence="1">The sequence shown here is derived from an EMBL/GenBank/DDBJ whole genome shotgun (WGS) entry which is preliminary data.</text>
</comment>
<evidence type="ECO:0000313" key="1">
    <source>
        <dbReference type="EMBL" id="RKP50951.1"/>
    </source>
</evidence>
<evidence type="ECO:0000313" key="2">
    <source>
        <dbReference type="Proteomes" id="UP000280434"/>
    </source>
</evidence>
<dbReference type="EMBL" id="RBZV01000002">
    <property type="protein sequence ID" value="RKP50951.1"/>
    <property type="molecule type" value="Genomic_DNA"/>
</dbReference>
<sequence length="352" mass="38427">MGKSAIVLRLYEFDHARVGRYFYRSQGVDIGLVQAGKPGQFVECPLDGGNDEPKTCDAPTGYWTLSIEGDVVKGNWRKTATAAQTLPVELKRAAVTCDVHFDAHSDSERAYECLRSEAPTQVMARNGHSDDGAIAWQFVREKRSGAMMVQLSAAPDRGAMDAVNASLERGFREDISEALASLPGGSTSCDSKVSFANARFFTVDETCGWDWPGAAHPSSSWHSTTYDLKTGKALDWSRIFRFPPADTKTFDYAKGDDLVSMVLRKASQESGGSEDSCLTQGLASYECKGTQCTNWAHYGDKTWAGMLELAPRKEGLFAALSYSEADRPCRGEGVTLPWKDVRKAMVAPVGMP</sequence>
<proteinExistence type="predicted"/>
<protein>
    <submittedName>
        <fullName evidence="1">Uncharacterized protein</fullName>
    </submittedName>
</protein>
<organism evidence="1 2">
    <name type="scientific">Trinickia fusca</name>
    <dbReference type="NCBI Taxonomy" id="2419777"/>
    <lineage>
        <taxon>Bacteria</taxon>
        <taxon>Pseudomonadati</taxon>
        <taxon>Pseudomonadota</taxon>
        <taxon>Betaproteobacteria</taxon>
        <taxon>Burkholderiales</taxon>
        <taxon>Burkholderiaceae</taxon>
        <taxon>Trinickia</taxon>
    </lineage>
</organism>
<accession>A0A494XMI1</accession>
<name>A0A494XMI1_9BURK</name>
<dbReference type="Proteomes" id="UP000280434">
    <property type="component" value="Unassembled WGS sequence"/>
</dbReference>
<keyword evidence="2" id="KW-1185">Reference proteome</keyword>
<reference evidence="1 2" key="1">
    <citation type="submission" date="2018-10" db="EMBL/GenBank/DDBJ databases">
        <title>Paraburkholderia sp. 7MK8-2, isolated from soil.</title>
        <authorList>
            <person name="Gao Z.-H."/>
            <person name="Qiu L.-H."/>
        </authorList>
    </citation>
    <scope>NUCLEOTIDE SEQUENCE [LARGE SCALE GENOMIC DNA]</scope>
    <source>
        <strain evidence="1 2">7MK8-2</strain>
    </source>
</reference>